<dbReference type="Proteomes" id="UP001225034">
    <property type="component" value="Unassembled WGS sequence"/>
</dbReference>
<feature type="transmembrane region" description="Helical" evidence="6">
    <location>
        <begin position="264"/>
        <end position="285"/>
    </location>
</feature>
<keyword evidence="3 6" id="KW-0812">Transmembrane</keyword>
<comment type="subcellular location">
    <subcellularLocation>
        <location evidence="1">Cell membrane</location>
        <topology evidence="1">Multi-pass membrane protein</topology>
    </subcellularLocation>
</comment>
<dbReference type="EMBL" id="JAUSUA010000002">
    <property type="protein sequence ID" value="MDQ0206647.1"/>
    <property type="molecule type" value="Genomic_DNA"/>
</dbReference>
<evidence type="ECO:0000313" key="8">
    <source>
        <dbReference type="EMBL" id="MDQ0206647.1"/>
    </source>
</evidence>
<accession>A0ABT9YFM0</accession>
<dbReference type="PROSITE" id="PS50850">
    <property type="entry name" value="MFS"/>
    <property type="match status" value="1"/>
</dbReference>
<sequence>MTQFASTWIQQIKKYNKNIRLFLFSSFLLNVGMGIFMVIYNYYIRELGYSDDVNGRVIAIQATATAIALLPVGLMSDRIGRKRLIVIGAVAVMFSLILRSVGVSEDLLISGAFMTGFFMAFIQVTSIPLLAENSKESERVHLFSLNAAFMMAANVIGNLLGGIVTDSLHVWFDFTMLESVRITLLIGVLIVCFGLMPLFKIKEERKIHEIKTRRLSGWKQLAEKKESLKLIGLFAIASILIGFGSGLVIPYLNLYFTDRFDISYSLVGIILALGQGMTAVAMLIGPSVVKRFGEVKAVVILQLGSLPFLLLSAYTEILWLAVIGFLFRQALMNAGNPIQSALMMRIVDPSMRGLANSIGQMVFQLGWAVMGPVSMGIVLLYGSYTGYAIVFSITAGLYLIGSIYFYFVFGRRVKHTPEALVMEKN</sequence>
<dbReference type="PANTHER" id="PTHR23525:SF1">
    <property type="entry name" value="NODULIN-LIKE DOMAIN-CONTAINING PROTEIN"/>
    <property type="match status" value="1"/>
</dbReference>
<evidence type="ECO:0000256" key="4">
    <source>
        <dbReference type="ARBA" id="ARBA00022989"/>
    </source>
</evidence>
<feature type="transmembrane region" description="Helical" evidence="6">
    <location>
        <begin position="387"/>
        <end position="409"/>
    </location>
</feature>
<name>A0ABT9YFM0_9BACI</name>
<dbReference type="InterPro" id="IPR036259">
    <property type="entry name" value="MFS_trans_sf"/>
</dbReference>
<keyword evidence="2" id="KW-0813">Transport</keyword>
<feature type="transmembrane region" description="Helical" evidence="6">
    <location>
        <begin position="21"/>
        <end position="43"/>
    </location>
</feature>
<dbReference type="PANTHER" id="PTHR23525">
    <property type="entry name" value="TRANSPORTER, PUTATIVE-RELATED"/>
    <property type="match status" value="1"/>
</dbReference>
<dbReference type="InterPro" id="IPR005829">
    <property type="entry name" value="Sugar_transporter_CS"/>
</dbReference>
<feature type="transmembrane region" description="Helical" evidence="6">
    <location>
        <begin position="230"/>
        <end position="252"/>
    </location>
</feature>
<protein>
    <submittedName>
        <fullName evidence="8">MFS family permease</fullName>
    </submittedName>
</protein>
<evidence type="ECO:0000313" key="9">
    <source>
        <dbReference type="Proteomes" id="UP001225034"/>
    </source>
</evidence>
<feature type="transmembrane region" description="Helical" evidence="6">
    <location>
        <begin position="84"/>
        <end position="101"/>
    </location>
</feature>
<feature type="transmembrane region" description="Helical" evidence="6">
    <location>
        <begin position="107"/>
        <end position="130"/>
    </location>
</feature>
<feature type="transmembrane region" description="Helical" evidence="6">
    <location>
        <begin position="142"/>
        <end position="160"/>
    </location>
</feature>
<keyword evidence="4 6" id="KW-1133">Transmembrane helix</keyword>
<feature type="transmembrane region" description="Helical" evidence="6">
    <location>
        <begin position="361"/>
        <end position="381"/>
    </location>
</feature>
<reference evidence="8 9" key="1">
    <citation type="submission" date="2023-07" db="EMBL/GenBank/DDBJ databases">
        <title>Genomic Encyclopedia of Type Strains, Phase IV (KMG-IV): sequencing the most valuable type-strain genomes for metagenomic binning, comparative biology and taxonomic classification.</title>
        <authorList>
            <person name="Goeker M."/>
        </authorList>
    </citation>
    <scope>NUCLEOTIDE SEQUENCE [LARGE SCALE GENOMIC DNA]</scope>
    <source>
        <strain evidence="8 9">DSM 19154</strain>
    </source>
</reference>
<organism evidence="8 9">
    <name type="scientific">Alkalicoccobacillus murimartini</name>
    <dbReference type="NCBI Taxonomy" id="171685"/>
    <lineage>
        <taxon>Bacteria</taxon>
        <taxon>Bacillati</taxon>
        <taxon>Bacillota</taxon>
        <taxon>Bacilli</taxon>
        <taxon>Bacillales</taxon>
        <taxon>Bacillaceae</taxon>
        <taxon>Alkalicoccobacillus</taxon>
    </lineage>
</organism>
<evidence type="ECO:0000256" key="2">
    <source>
        <dbReference type="ARBA" id="ARBA00022448"/>
    </source>
</evidence>
<comment type="caution">
    <text evidence="8">The sequence shown here is derived from an EMBL/GenBank/DDBJ whole genome shotgun (WGS) entry which is preliminary data.</text>
</comment>
<evidence type="ECO:0000259" key="7">
    <source>
        <dbReference type="PROSITE" id="PS50850"/>
    </source>
</evidence>
<evidence type="ECO:0000256" key="3">
    <source>
        <dbReference type="ARBA" id="ARBA00022692"/>
    </source>
</evidence>
<proteinExistence type="predicted"/>
<feature type="domain" description="Major facilitator superfamily (MFS) profile" evidence="7">
    <location>
        <begin position="18"/>
        <end position="413"/>
    </location>
</feature>
<evidence type="ECO:0000256" key="6">
    <source>
        <dbReference type="SAM" id="Phobius"/>
    </source>
</evidence>
<feature type="transmembrane region" description="Helical" evidence="6">
    <location>
        <begin position="180"/>
        <end position="199"/>
    </location>
</feature>
<dbReference type="Gene3D" id="1.20.1250.20">
    <property type="entry name" value="MFS general substrate transporter like domains"/>
    <property type="match status" value="2"/>
</dbReference>
<feature type="transmembrane region" description="Helical" evidence="6">
    <location>
        <begin position="55"/>
        <end position="72"/>
    </location>
</feature>
<evidence type="ECO:0000256" key="5">
    <source>
        <dbReference type="ARBA" id="ARBA00023136"/>
    </source>
</evidence>
<dbReference type="RefSeq" id="WP_306981334.1">
    <property type="nucleotide sequence ID" value="NZ_JAUSUA010000002.1"/>
</dbReference>
<gene>
    <name evidence="8" type="ORF">J2S05_001446</name>
</gene>
<dbReference type="Pfam" id="PF07690">
    <property type="entry name" value="MFS_1"/>
    <property type="match status" value="2"/>
</dbReference>
<dbReference type="InterPro" id="IPR011701">
    <property type="entry name" value="MFS"/>
</dbReference>
<dbReference type="SUPFAM" id="SSF103473">
    <property type="entry name" value="MFS general substrate transporter"/>
    <property type="match status" value="1"/>
</dbReference>
<keyword evidence="5 6" id="KW-0472">Membrane</keyword>
<dbReference type="PROSITE" id="PS00216">
    <property type="entry name" value="SUGAR_TRANSPORT_1"/>
    <property type="match status" value="1"/>
</dbReference>
<keyword evidence="9" id="KW-1185">Reference proteome</keyword>
<evidence type="ECO:0000256" key="1">
    <source>
        <dbReference type="ARBA" id="ARBA00004651"/>
    </source>
</evidence>
<dbReference type="InterPro" id="IPR020846">
    <property type="entry name" value="MFS_dom"/>
</dbReference>